<accession>A0ABW9HGE4</accession>
<name>A0ABW9HGE4_9ACTN</name>
<dbReference type="EMBL" id="JBJVNI010000001">
    <property type="protein sequence ID" value="MFM9607124.1"/>
    <property type="molecule type" value="Genomic_DNA"/>
</dbReference>
<evidence type="ECO:0000259" key="1">
    <source>
        <dbReference type="PROSITE" id="PS50075"/>
    </source>
</evidence>
<dbReference type="RefSeq" id="WP_409119951.1">
    <property type="nucleotide sequence ID" value="NZ_JBJVNI010000001.1"/>
</dbReference>
<protein>
    <submittedName>
        <fullName evidence="2">Acyl carrier protein</fullName>
    </submittedName>
</protein>
<proteinExistence type="predicted"/>
<dbReference type="InterPro" id="IPR009081">
    <property type="entry name" value="PP-bd_ACP"/>
</dbReference>
<comment type="caution">
    <text evidence="2">The sequence shown here is derived from an EMBL/GenBank/DDBJ whole genome shotgun (WGS) entry which is preliminary data.</text>
</comment>
<sequence length="76" mass="7984">MKDILTAALARFGVTPDEVQPDTSLIDLEIDSLAQVELAHLLQDSLGFAVGDDEFTVRTTVGELLGLLDAKAAATG</sequence>
<evidence type="ECO:0000313" key="2">
    <source>
        <dbReference type="EMBL" id="MFM9607124.1"/>
    </source>
</evidence>
<dbReference type="Pfam" id="PF00550">
    <property type="entry name" value="PP-binding"/>
    <property type="match status" value="1"/>
</dbReference>
<dbReference type="PROSITE" id="PS50075">
    <property type="entry name" value="CARRIER"/>
    <property type="match status" value="1"/>
</dbReference>
<gene>
    <name evidence="2" type="ORF">ACKI18_00195</name>
</gene>
<keyword evidence="3" id="KW-1185">Reference proteome</keyword>
<dbReference type="InterPro" id="IPR036736">
    <property type="entry name" value="ACP-like_sf"/>
</dbReference>
<organism evidence="2 3">
    <name type="scientific">Streptomyces niveiscabiei</name>
    <dbReference type="NCBI Taxonomy" id="164115"/>
    <lineage>
        <taxon>Bacteria</taxon>
        <taxon>Bacillati</taxon>
        <taxon>Actinomycetota</taxon>
        <taxon>Actinomycetes</taxon>
        <taxon>Kitasatosporales</taxon>
        <taxon>Streptomycetaceae</taxon>
        <taxon>Streptomyces</taxon>
    </lineage>
</organism>
<dbReference type="SUPFAM" id="SSF47336">
    <property type="entry name" value="ACP-like"/>
    <property type="match status" value="1"/>
</dbReference>
<reference evidence="2 3" key="1">
    <citation type="submission" date="2024-12" db="EMBL/GenBank/DDBJ databases">
        <title>Forecasting of Potato common scab and diversities of Pathogenic streptomyces spp. in china.</title>
        <authorList>
            <person name="Handique U."/>
            <person name="Wu J."/>
        </authorList>
    </citation>
    <scope>NUCLEOTIDE SEQUENCE [LARGE SCALE GENOMIC DNA]</scope>
    <source>
        <strain evidence="2 3">ZRIMU1530</strain>
    </source>
</reference>
<evidence type="ECO:0000313" key="3">
    <source>
        <dbReference type="Proteomes" id="UP001631957"/>
    </source>
</evidence>
<feature type="domain" description="Carrier" evidence="1">
    <location>
        <begin position="1"/>
        <end position="72"/>
    </location>
</feature>
<dbReference type="Gene3D" id="1.10.1200.10">
    <property type="entry name" value="ACP-like"/>
    <property type="match status" value="1"/>
</dbReference>
<dbReference type="Proteomes" id="UP001631957">
    <property type="component" value="Unassembled WGS sequence"/>
</dbReference>